<comment type="caution">
    <text evidence="4">The sequence shown here is derived from an EMBL/GenBank/DDBJ whole genome shotgun (WGS) entry which is preliminary data.</text>
</comment>
<proteinExistence type="predicted"/>
<gene>
    <name evidence="4" type="ORF">PYX00_009275</name>
</gene>
<dbReference type="PANTHER" id="PTHR10380:SF173">
    <property type="entry name" value="CUTICULAR PROTEIN 47EF, ISOFORM C-RELATED"/>
    <property type="match status" value="1"/>
</dbReference>
<feature type="signal peptide" evidence="3">
    <location>
        <begin position="1"/>
        <end position="17"/>
    </location>
</feature>
<evidence type="ECO:0000313" key="4">
    <source>
        <dbReference type="EMBL" id="KAL0266838.1"/>
    </source>
</evidence>
<dbReference type="InterPro" id="IPR050468">
    <property type="entry name" value="Cuticle_Struct_Prot"/>
</dbReference>
<keyword evidence="3" id="KW-0732">Signal</keyword>
<dbReference type="GO" id="GO:0008010">
    <property type="term" value="F:structural constituent of chitin-based larval cuticle"/>
    <property type="evidence" value="ECO:0007669"/>
    <property type="project" value="TreeGrafter"/>
</dbReference>
<dbReference type="PRINTS" id="PR00947">
    <property type="entry name" value="CUTICLE"/>
</dbReference>
<evidence type="ECO:0000256" key="2">
    <source>
        <dbReference type="PROSITE-ProRule" id="PRU00497"/>
    </source>
</evidence>
<dbReference type="GO" id="GO:0062129">
    <property type="term" value="C:chitin-based extracellular matrix"/>
    <property type="evidence" value="ECO:0007669"/>
    <property type="project" value="TreeGrafter"/>
</dbReference>
<dbReference type="AlphaFoldDB" id="A0AAW2HB97"/>
<dbReference type="Pfam" id="PF00379">
    <property type="entry name" value="Chitin_bind_4"/>
    <property type="match status" value="1"/>
</dbReference>
<name>A0AAW2HB97_9NEOP</name>
<dbReference type="PROSITE" id="PS51155">
    <property type="entry name" value="CHIT_BIND_RR_2"/>
    <property type="match status" value="1"/>
</dbReference>
<sequence length="111" mass="12099">MNAVAYFFLAIVAVAIAAPQQQPAQPPIPILKYENEGVQVDGSYKWSYQTGNDIQAEESGYVKNAGQEENEIQVAQGSYSYVAPDGQRITVTYTADENGFVPQVKIEPAGR</sequence>
<evidence type="ECO:0000256" key="1">
    <source>
        <dbReference type="ARBA" id="ARBA00022460"/>
    </source>
</evidence>
<dbReference type="EMBL" id="JARGDH010000005">
    <property type="protein sequence ID" value="KAL0266838.1"/>
    <property type="molecule type" value="Genomic_DNA"/>
</dbReference>
<dbReference type="PANTHER" id="PTHR10380">
    <property type="entry name" value="CUTICLE PROTEIN"/>
    <property type="match status" value="1"/>
</dbReference>
<reference evidence="4" key="1">
    <citation type="journal article" date="2024" name="Gigascience">
        <title>Chromosome-level genome of the poultry shaft louse Menopon gallinae provides insight into the host-switching and adaptive evolution of parasitic lice.</title>
        <authorList>
            <person name="Xu Y."/>
            <person name="Ma L."/>
            <person name="Liu S."/>
            <person name="Liang Y."/>
            <person name="Liu Q."/>
            <person name="He Z."/>
            <person name="Tian L."/>
            <person name="Duan Y."/>
            <person name="Cai W."/>
            <person name="Li H."/>
            <person name="Song F."/>
        </authorList>
    </citation>
    <scope>NUCLEOTIDE SEQUENCE</scope>
    <source>
        <strain evidence="4">Cailab_2023a</strain>
    </source>
</reference>
<protein>
    <submittedName>
        <fullName evidence="4">Uncharacterized protein</fullName>
    </submittedName>
</protein>
<dbReference type="InterPro" id="IPR000618">
    <property type="entry name" value="Insect_cuticle"/>
</dbReference>
<keyword evidence="1 2" id="KW-0193">Cuticle</keyword>
<feature type="chain" id="PRO_5043408028" evidence="3">
    <location>
        <begin position="18"/>
        <end position="111"/>
    </location>
</feature>
<accession>A0AAW2HB97</accession>
<evidence type="ECO:0000256" key="3">
    <source>
        <dbReference type="SAM" id="SignalP"/>
    </source>
</evidence>
<organism evidence="4">
    <name type="scientific">Menopon gallinae</name>
    <name type="common">poultry shaft louse</name>
    <dbReference type="NCBI Taxonomy" id="328185"/>
    <lineage>
        <taxon>Eukaryota</taxon>
        <taxon>Metazoa</taxon>
        <taxon>Ecdysozoa</taxon>
        <taxon>Arthropoda</taxon>
        <taxon>Hexapoda</taxon>
        <taxon>Insecta</taxon>
        <taxon>Pterygota</taxon>
        <taxon>Neoptera</taxon>
        <taxon>Paraneoptera</taxon>
        <taxon>Psocodea</taxon>
        <taxon>Troctomorpha</taxon>
        <taxon>Phthiraptera</taxon>
        <taxon>Amblycera</taxon>
        <taxon>Menoponidae</taxon>
        <taxon>Menopon</taxon>
    </lineage>
</organism>
<dbReference type="InterPro" id="IPR031311">
    <property type="entry name" value="CHIT_BIND_RR_consensus"/>
</dbReference>
<dbReference type="PROSITE" id="PS00233">
    <property type="entry name" value="CHIT_BIND_RR_1"/>
    <property type="match status" value="1"/>
</dbReference>